<comment type="caution">
    <text evidence="1">The sequence shown here is derived from an EMBL/GenBank/DDBJ whole genome shotgun (WGS) entry which is preliminary data.</text>
</comment>
<sequence length="99" mass="10924">MGGAVDLFAWNDDKDNPSLLVQKIVYAPVKKVQTTPPTGKTVAKLPSKPFTPAQQFLFPFLYIELGLAASIEEEDVAIKEFDTLTKLKEARVNAMRSAI</sequence>
<gene>
    <name evidence="1" type="ORF">M8C21_010972</name>
</gene>
<keyword evidence="2" id="KW-1185">Reference proteome</keyword>
<organism evidence="1 2">
    <name type="scientific">Ambrosia artemisiifolia</name>
    <name type="common">Common ragweed</name>
    <dbReference type="NCBI Taxonomy" id="4212"/>
    <lineage>
        <taxon>Eukaryota</taxon>
        <taxon>Viridiplantae</taxon>
        <taxon>Streptophyta</taxon>
        <taxon>Embryophyta</taxon>
        <taxon>Tracheophyta</taxon>
        <taxon>Spermatophyta</taxon>
        <taxon>Magnoliopsida</taxon>
        <taxon>eudicotyledons</taxon>
        <taxon>Gunneridae</taxon>
        <taxon>Pentapetalae</taxon>
        <taxon>asterids</taxon>
        <taxon>campanulids</taxon>
        <taxon>Asterales</taxon>
        <taxon>Asteraceae</taxon>
        <taxon>Asteroideae</taxon>
        <taxon>Heliantheae alliance</taxon>
        <taxon>Heliantheae</taxon>
        <taxon>Ambrosia</taxon>
    </lineage>
</organism>
<evidence type="ECO:0000313" key="2">
    <source>
        <dbReference type="Proteomes" id="UP001206925"/>
    </source>
</evidence>
<name>A0AAD5BQI5_AMBAR</name>
<accession>A0AAD5BQI5</accession>
<proteinExistence type="predicted"/>
<reference evidence="1" key="1">
    <citation type="submission" date="2022-06" db="EMBL/GenBank/DDBJ databases">
        <title>Uncovering the hologenomic basis of an extraordinary plant invasion.</title>
        <authorList>
            <person name="Bieker V.C."/>
            <person name="Martin M.D."/>
            <person name="Gilbert T."/>
            <person name="Hodgins K."/>
            <person name="Battlay P."/>
            <person name="Petersen B."/>
            <person name="Wilson J."/>
        </authorList>
    </citation>
    <scope>NUCLEOTIDE SEQUENCE</scope>
    <source>
        <strain evidence="1">AA19_3_7</strain>
        <tissue evidence="1">Leaf</tissue>
    </source>
</reference>
<evidence type="ECO:0000313" key="1">
    <source>
        <dbReference type="EMBL" id="KAI7726696.1"/>
    </source>
</evidence>
<dbReference type="Proteomes" id="UP001206925">
    <property type="component" value="Unassembled WGS sequence"/>
</dbReference>
<protein>
    <submittedName>
        <fullName evidence="1">Uncharacterized protein</fullName>
    </submittedName>
</protein>
<dbReference type="AlphaFoldDB" id="A0AAD5BQI5"/>
<dbReference type="EMBL" id="JAMZMK010011603">
    <property type="protein sequence ID" value="KAI7726696.1"/>
    <property type="molecule type" value="Genomic_DNA"/>
</dbReference>